<accession>A0AAV4HB55</accession>
<sequence>MPEINTQRSIKLHCYTVKRVAFPEFRVAWNTRQDLGGHSKGQGKEIEPWCNMVRSRPENTYGSLPHEMAQLALIMCHVPEDIQVMLDDYFSGFRMRISTIDYTTPWIVLSIVTGCTIPRIICNDHGCHTESSRGLCRSSQSRRRMFNDTSKSIDGYHDHNMLQGR</sequence>
<dbReference type="Proteomes" id="UP000762676">
    <property type="component" value="Unassembled WGS sequence"/>
</dbReference>
<proteinExistence type="predicted"/>
<reference evidence="1 2" key="1">
    <citation type="journal article" date="2021" name="Elife">
        <title>Chloroplast acquisition without the gene transfer in kleptoplastic sea slugs, Plakobranchus ocellatus.</title>
        <authorList>
            <person name="Maeda T."/>
            <person name="Takahashi S."/>
            <person name="Yoshida T."/>
            <person name="Shimamura S."/>
            <person name="Takaki Y."/>
            <person name="Nagai Y."/>
            <person name="Toyoda A."/>
            <person name="Suzuki Y."/>
            <person name="Arimoto A."/>
            <person name="Ishii H."/>
            <person name="Satoh N."/>
            <person name="Nishiyama T."/>
            <person name="Hasebe M."/>
            <person name="Maruyama T."/>
            <person name="Minagawa J."/>
            <person name="Obokata J."/>
            <person name="Shigenobu S."/>
        </authorList>
    </citation>
    <scope>NUCLEOTIDE SEQUENCE [LARGE SCALE GENOMIC DNA]</scope>
</reference>
<keyword evidence="1" id="KW-0808">Transferase</keyword>
<protein>
    <submittedName>
        <fullName evidence="1">Reverse transcriptase</fullName>
    </submittedName>
</protein>
<keyword evidence="1" id="KW-0695">RNA-directed DNA polymerase</keyword>
<dbReference type="GO" id="GO:0003964">
    <property type="term" value="F:RNA-directed DNA polymerase activity"/>
    <property type="evidence" value="ECO:0007669"/>
    <property type="project" value="UniProtKB-KW"/>
</dbReference>
<evidence type="ECO:0000313" key="1">
    <source>
        <dbReference type="EMBL" id="GFR94919.1"/>
    </source>
</evidence>
<dbReference type="EMBL" id="BMAT01012578">
    <property type="protein sequence ID" value="GFR94919.1"/>
    <property type="molecule type" value="Genomic_DNA"/>
</dbReference>
<evidence type="ECO:0000313" key="2">
    <source>
        <dbReference type="Proteomes" id="UP000762676"/>
    </source>
</evidence>
<keyword evidence="1" id="KW-0548">Nucleotidyltransferase</keyword>
<dbReference type="AlphaFoldDB" id="A0AAV4HB55"/>
<name>A0AAV4HB55_9GAST</name>
<comment type="caution">
    <text evidence="1">The sequence shown here is derived from an EMBL/GenBank/DDBJ whole genome shotgun (WGS) entry which is preliminary data.</text>
</comment>
<organism evidence="1 2">
    <name type="scientific">Elysia marginata</name>
    <dbReference type="NCBI Taxonomy" id="1093978"/>
    <lineage>
        <taxon>Eukaryota</taxon>
        <taxon>Metazoa</taxon>
        <taxon>Spiralia</taxon>
        <taxon>Lophotrochozoa</taxon>
        <taxon>Mollusca</taxon>
        <taxon>Gastropoda</taxon>
        <taxon>Heterobranchia</taxon>
        <taxon>Euthyneura</taxon>
        <taxon>Panpulmonata</taxon>
        <taxon>Sacoglossa</taxon>
        <taxon>Placobranchoidea</taxon>
        <taxon>Plakobranchidae</taxon>
        <taxon>Elysia</taxon>
    </lineage>
</organism>
<keyword evidence="2" id="KW-1185">Reference proteome</keyword>
<gene>
    <name evidence="1" type="ORF">ElyMa_006261500</name>
</gene>